<dbReference type="Pfam" id="PF22848">
    <property type="entry name" value="ASD1_dom"/>
    <property type="match status" value="1"/>
</dbReference>
<dbReference type="GO" id="GO:0046556">
    <property type="term" value="F:alpha-L-arabinofuranosidase activity"/>
    <property type="evidence" value="ECO:0007669"/>
    <property type="project" value="UniProtKB-EC"/>
</dbReference>
<proteinExistence type="inferred from homology"/>
<evidence type="ECO:0000259" key="7">
    <source>
        <dbReference type="SMART" id="SM00813"/>
    </source>
</evidence>
<protein>
    <recommendedName>
        <fullName evidence="3">non-reducing end alpha-L-arabinofuranosidase</fullName>
        <ecNumber evidence="3">3.2.1.55</ecNumber>
    </recommendedName>
</protein>
<feature type="domain" description="Alpha-L-arabinofuranosidase C-terminal" evidence="7">
    <location>
        <begin position="536"/>
        <end position="743"/>
    </location>
</feature>
<dbReference type="SMART" id="SM00813">
    <property type="entry name" value="Alpha-L-AF_C"/>
    <property type="match status" value="1"/>
</dbReference>
<dbReference type="GO" id="GO:0046373">
    <property type="term" value="P:L-arabinose metabolic process"/>
    <property type="evidence" value="ECO:0007669"/>
    <property type="project" value="InterPro"/>
</dbReference>
<evidence type="ECO:0000256" key="6">
    <source>
        <dbReference type="ARBA" id="ARBA00023180"/>
    </source>
</evidence>
<dbReference type="AlphaFoldDB" id="A0A6N9Z218"/>
<dbReference type="SUPFAM" id="SSF51445">
    <property type="entry name" value="(Trans)glycosidases"/>
    <property type="match status" value="1"/>
</dbReference>
<dbReference type="PANTHER" id="PTHR31776">
    <property type="entry name" value="ALPHA-L-ARABINOFURANOSIDASE 1"/>
    <property type="match status" value="1"/>
</dbReference>
<dbReference type="InterPro" id="IPR051563">
    <property type="entry name" value="Glycosyl_Hydrolase_51"/>
</dbReference>
<dbReference type="Gene3D" id="3.20.20.80">
    <property type="entry name" value="Glycosidases"/>
    <property type="match status" value="1"/>
</dbReference>
<accession>A0A6N9Z218</accession>
<dbReference type="Proteomes" id="UP000469194">
    <property type="component" value="Unassembled WGS sequence"/>
</dbReference>
<sequence>MVTITVGMPTHPASERLYGVFFEDINHGADGGLNANMVNNYSFDGVYLRHESLRLKGADRWRTEADPLRNWRFDGLSATSCGTEIRGEHGQRVATDCPAPPIHRNSRYTRIAITRPDDGVANGDVADGECAAASIENLGYNGDGDHADSCAMAVESGHAYDFSACVRPVAPSPDGTPVTLRVIVLGADGRPLTDDVRFDVDRFAGEPMRDGWIQVRHRLSGLGTGYGKLHIDVTGEPDATFDLDCVTFMDADSWGAGDPKWRHGRLRRDLVESIAALKPAFMRFPGGCIVEGVTPGNEYRWKDTVGALPARRQQANMWAFKTPDGSTYSQSYQIGFYEYFCLCEDLGAKPLPTLFAGITCQSPYRDPKHVDTDSDWFRNVVVQDYLDLIDFANGDPDTSAWAAARRDMGHPESFGLDMIGVGNENFGADYVEKFDAISRAIHAKDPHMLCVMSAGLFPFRLPMSRAWNHAHQVAAGQVPGVEATRDDGAGRDADEPGFGEPSILVDEHAYHSADWFISQADRFDDYRRDGTGVYFGEYSANGYFAAQPQDYDHASQWRSALGEAAFLTGCERNSDVVKMTSYAPLLSHVTGHGWEQNLIEFNPAYVMPSVNYEAERLFSTNYGSFACSCTTDGETDGLFVSATGDDAQGSGADAARGARRFVKLVNTGQTRIGVTLNVAVPVTGTDPLRSLHIETLAADPHERNTIGYIGSGHDCVSRTVRDSVLPSDAAAPVRIALTLPAYSITLVRLS</sequence>
<organism evidence="8 9">
    <name type="scientific">Bifidobacterium aerophilum</name>
    <dbReference type="NCBI Taxonomy" id="1798155"/>
    <lineage>
        <taxon>Bacteria</taxon>
        <taxon>Bacillati</taxon>
        <taxon>Actinomycetota</taxon>
        <taxon>Actinomycetes</taxon>
        <taxon>Bifidobacteriales</taxon>
        <taxon>Bifidobacteriaceae</taxon>
        <taxon>Bifidobacterium</taxon>
    </lineage>
</organism>
<keyword evidence="5" id="KW-0378">Hydrolase</keyword>
<evidence type="ECO:0000256" key="2">
    <source>
        <dbReference type="ARBA" id="ARBA00007186"/>
    </source>
</evidence>
<dbReference type="InterPro" id="IPR017853">
    <property type="entry name" value="GH"/>
</dbReference>
<evidence type="ECO:0000313" key="8">
    <source>
        <dbReference type="EMBL" id="NEG88592.1"/>
    </source>
</evidence>
<dbReference type="EMBL" id="WHZW01000002">
    <property type="protein sequence ID" value="NEG88592.1"/>
    <property type="molecule type" value="Genomic_DNA"/>
</dbReference>
<dbReference type="Pfam" id="PF06964">
    <property type="entry name" value="Alpha-L-AF_C"/>
    <property type="match status" value="1"/>
</dbReference>
<evidence type="ECO:0000256" key="3">
    <source>
        <dbReference type="ARBA" id="ARBA00012670"/>
    </source>
</evidence>
<dbReference type="RefSeq" id="WP_163229050.1">
    <property type="nucleotide sequence ID" value="NZ_WHZW01000002.1"/>
</dbReference>
<dbReference type="EC" id="3.2.1.55" evidence="3"/>
<dbReference type="InterPro" id="IPR055235">
    <property type="entry name" value="ASD1_cat"/>
</dbReference>
<evidence type="ECO:0000256" key="5">
    <source>
        <dbReference type="ARBA" id="ARBA00022801"/>
    </source>
</evidence>
<dbReference type="InterPro" id="IPR010720">
    <property type="entry name" value="Alpha-L-AF_C"/>
</dbReference>
<gene>
    <name evidence="8" type="ORF">GFD25_00945</name>
</gene>
<keyword evidence="6" id="KW-0325">Glycoprotein</keyword>
<comment type="catalytic activity">
    <reaction evidence="1">
        <text>Hydrolysis of terminal non-reducing alpha-L-arabinofuranoside residues in alpha-L-arabinosides.</text>
        <dbReference type="EC" id="3.2.1.55"/>
    </reaction>
</comment>
<name>A0A6N9Z218_9BIFI</name>
<evidence type="ECO:0000256" key="4">
    <source>
        <dbReference type="ARBA" id="ARBA00022729"/>
    </source>
</evidence>
<evidence type="ECO:0000313" key="9">
    <source>
        <dbReference type="Proteomes" id="UP000469194"/>
    </source>
</evidence>
<comment type="similarity">
    <text evidence="2">Belongs to the glycosyl hydrolase 51 family.</text>
</comment>
<keyword evidence="9" id="KW-1185">Reference proteome</keyword>
<evidence type="ECO:0000256" key="1">
    <source>
        <dbReference type="ARBA" id="ARBA00001462"/>
    </source>
</evidence>
<reference evidence="8 9" key="1">
    <citation type="submission" date="2019-10" db="EMBL/GenBank/DDBJ databases">
        <title>Bifidobacterium from non-human primates.</title>
        <authorList>
            <person name="Modesto M."/>
        </authorList>
    </citation>
    <scope>NUCLEOTIDE SEQUENCE [LARGE SCALE GENOMIC DNA]</scope>
    <source>
        <strain evidence="8 9">TRE17</strain>
    </source>
</reference>
<comment type="caution">
    <text evidence="8">The sequence shown here is derived from an EMBL/GenBank/DDBJ whole genome shotgun (WGS) entry which is preliminary data.</text>
</comment>
<keyword evidence="4" id="KW-0732">Signal</keyword>
<dbReference type="PANTHER" id="PTHR31776:SF0">
    <property type="entry name" value="ALPHA-L-ARABINOFURANOSIDASE 1"/>
    <property type="match status" value="1"/>
</dbReference>